<evidence type="ECO:0000313" key="4">
    <source>
        <dbReference type="EMBL" id="KAK6146479.1"/>
    </source>
</evidence>
<dbReference type="PANTHER" id="PTHR31301">
    <property type="entry name" value="LOB DOMAIN-CONTAINING PROTEIN 4-RELATED"/>
    <property type="match status" value="1"/>
</dbReference>
<name>A0ABR0WK55_REHGL</name>
<evidence type="ECO:0000259" key="2">
    <source>
        <dbReference type="PROSITE" id="PS50891"/>
    </source>
</evidence>
<reference evidence="4" key="2">
    <citation type="submission" date="2024-01" db="EMBL/GenBank/DDBJ databases">
        <authorList>
            <person name="Ma L."/>
        </authorList>
    </citation>
    <scope>NUCLEOTIDE SEQUENCE</scope>
    <source>
        <strain evidence="4">DH-2019</strain>
        <tissue evidence="4">Leaves</tissue>
    </source>
</reference>
<dbReference type="EMBL" id="JABTTQ020000011">
    <property type="protein sequence ID" value="KAK6146479.1"/>
    <property type="molecule type" value="Genomic_DNA"/>
</dbReference>
<sequence>MNSSRCAACKHLRRRCPSDCIFSPYFPSNNPRRFAYVHKIYGASNVGKILQDLPVNCRAEAANSLYYEAYCRIKDPVYGCVGMISILHQQIYNAQCQLARIQAEIAALNTQSQQNEPQQYQHEHLGNTSAPIILPDQNGGSNSTSFYDLSTWFD</sequence>
<evidence type="ECO:0000313" key="5">
    <source>
        <dbReference type="Proteomes" id="UP001318860"/>
    </source>
</evidence>
<accession>A0ABR0WK55</accession>
<comment type="caution">
    <text evidence="4">The sequence shown here is derived from an EMBL/GenBank/DDBJ whole genome shotgun (WGS) entry which is preliminary data.</text>
</comment>
<protein>
    <recommendedName>
        <fullName evidence="2">LOB domain-containing protein</fullName>
    </recommendedName>
</protein>
<dbReference type="PROSITE" id="PS50891">
    <property type="entry name" value="LOB"/>
    <property type="match status" value="1"/>
</dbReference>
<dbReference type="InterPro" id="IPR004883">
    <property type="entry name" value="LOB"/>
</dbReference>
<organism evidence="4 5">
    <name type="scientific">Rehmannia glutinosa</name>
    <name type="common">Chinese foxglove</name>
    <dbReference type="NCBI Taxonomy" id="99300"/>
    <lineage>
        <taxon>Eukaryota</taxon>
        <taxon>Viridiplantae</taxon>
        <taxon>Streptophyta</taxon>
        <taxon>Embryophyta</taxon>
        <taxon>Tracheophyta</taxon>
        <taxon>Spermatophyta</taxon>
        <taxon>Magnoliopsida</taxon>
        <taxon>eudicotyledons</taxon>
        <taxon>Gunneridae</taxon>
        <taxon>Pentapetalae</taxon>
        <taxon>asterids</taxon>
        <taxon>lamiids</taxon>
        <taxon>Lamiales</taxon>
        <taxon>Orobanchaceae</taxon>
        <taxon>Rehmannieae</taxon>
        <taxon>Rehmannia</taxon>
    </lineage>
</organism>
<dbReference type="PANTHER" id="PTHR31301:SF120">
    <property type="entry name" value="LOB DOMAIN-CONTAINING PROTEIN 23-RELATED"/>
    <property type="match status" value="1"/>
</dbReference>
<gene>
    <name evidence="4" type="ORF">DH2020_020348</name>
    <name evidence="3" type="ORF">DH2020_043702</name>
</gene>
<feature type="domain" description="LOB" evidence="2">
    <location>
        <begin position="4"/>
        <end position="105"/>
    </location>
</feature>
<proteinExistence type="inferred from homology"/>
<dbReference type="Proteomes" id="UP001318860">
    <property type="component" value="Unassembled WGS sequence"/>
</dbReference>
<keyword evidence="5" id="KW-1185">Reference proteome</keyword>
<reference evidence="4 5" key="1">
    <citation type="journal article" date="2021" name="Comput. Struct. Biotechnol. J.">
        <title>De novo genome assembly of the potent medicinal plant Rehmannia glutinosa using nanopore technology.</title>
        <authorList>
            <person name="Ma L."/>
            <person name="Dong C."/>
            <person name="Song C."/>
            <person name="Wang X."/>
            <person name="Zheng X."/>
            <person name="Niu Y."/>
            <person name="Chen S."/>
            <person name="Feng W."/>
        </authorList>
    </citation>
    <scope>NUCLEOTIDE SEQUENCE [LARGE SCALE GENOMIC DNA]</scope>
    <source>
        <strain evidence="4">DH-2019</strain>
    </source>
</reference>
<comment type="similarity">
    <text evidence="1">Belongs to the LOB domain-containing protein family.</text>
</comment>
<evidence type="ECO:0000313" key="3">
    <source>
        <dbReference type="EMBL" id="KAK6122557.1"/>
    </source>
</evidence>
<evidence type="ECO:0000256" key="1">
    <source>
        <dbReference type="ARBA" id="ARBA00005474"/>
    </source>
</evidence>
<dbReference type="EMBL" id="JABTTQ020002699">
    <property type="protein sequence ID" value="KAK6122557.1"/>
    <property type="molecule type" value="Genomic_DNA"/>
</dbReference>
<dbReference type="Pfam" id="PF03195">
    <property type="entry name" value="LOB"/>
    <property type="match status" value="1"/>
</dbReference>